<organism evidence="2 3">
    <name type="scientific">Cohnella abietis</name>
    <dbReference type="NCBI Taxonomy" id="2507935"/>
    <lineage>
        <taxon>Bacteria</taxon>
        <taxon>Bacillati</taxon>
        <taxon>Bacillota</taxon>
        <taxon>Bacilli</taxon>
        <taxon>Bacillales</taxon>
        <taxon>Paenibacillaceae</taxon>
        <taxon>Cohnella</taxon>
    </lineage>
</organism>
<evidence type="ECO:0000313" key="2">
    <source>
        <dbReference type="EMBL" id="BBI30720.1"/>
    </source>
</evidence>
<dbReference type="Proteomes" id="UP000289856">
    <property type="component" value="Chromosome"/>
</dbReference>
<gene>
    <name evidence="2" type="ORF">KCTCHS21_01190</name>
</gene>
<dbReference type="EMBL" id="AP019400">
    <property type="protein sequence ID" value="BBI30720.1"/>
    <property type="molecule type" value="Genomic_DNA"/>
</dbReference>
<evidence type="ECO:0000256" key="1">
    <source>
        <dbReference type="SAM" id="Phobius"/>
    </source>
</evidence>
<name>A0A3T1CY13_9BACL</name>
<accession>A0A3T1CY13</accession>
<keyword evidence="1" id="KW-0812">Transmembrane</keyword>
<reference evidence="2 3" key="1">
    <citation type="submission" date="2019-01" db="EMBL/GenBank/DDBJ databases">
        <title>Complete genome sequence of Cohnella hallensis HS21 isolated from Korean fir (Abies koreana) rhizospheric soil.</title>
        <authorList>
            <person name="Jiang L."/>
            <person name="Kang S.W."/>
            <person name="Kim S."/>
            <person name="Jung J."/>
            <person name="Kim C.Y."/>
            <person name="Kim D.H."/>
            <person name="Kim S.W."/>
            <person name="Lee J."/>
        </authorList>
    </citation>
    <scope>NUCLEOTIDE SEQUENCE [LARGE SCALE GENOMIC DNA]</scope>
    <source>
        <strain evidence="2 3">HS21</strain>
    </source>
</reference>
<feature type="transmembrane region" description="Helical" evidence="1">
    <location>
        <begin position="33"/>
        <end position="59"/>
    </location>
</feature>
<keyword evidence="1" id="KW-0472">Membrane</keyword>
<dbReference type="RefSeq" id="WP_130604656.1">
    <property type="nucleotide sequence ID" value="NZ_AP019400.1"/>
</dbReference>
<dbReference type="AlphaFoldDB" id="A0A3T1CY13"/>
<protein>
    <submittedName>
        <fullName evidence="2">Uncharacterized protein</fullName>
    </submittedName>
</protein>
<feature type="transmembrane region" description="Helical" evidence="1">
    <location>
        <begin position="9"/>
        <end position="27"/>
    </location>
</feature>
<keyword evidence="3" id="KW-1185">Reference proteome</keyword>
<proteinExistence type="predicted"/>
<dbReference type="OrthoDB" id="2609151at2"/>
<dbReference type="KEGG" id="cohn:KCTCHS21_01190"/>
<keyword evidence="1" id="KW-1133">Transmembrane helix</keyword>
<sequence>MKFRGTQSIIVWIIFNLAIILISLIYSEMVLTYIFVFSLLYFLIYAFSFDIEIIGSTIIKRSFYFKKEMIDIKEIKSIDSVTIKKSGYIYIQIGKSNPEDYYILHLKNNSKIKVNASLKNKGKSLGRYLKSKYKIQFNEAEKIKYIYGNP</sequence>
<evidence type="ECO:0000313" key="3">
    <source>
        <dbReference type="Proteomes" id="UP000289856"/>
    </source>
</evidence>